<dbReference type="Gramene" id="Kaladp0088s0084.1.v1.1">
    <property type="protein sequence ID" value="Kaladp0088s0084.1.v1.1.CDS.1"/>
    <property type="gene ID" value="Kaladp0088s0084.v1.1"/>
</dbReference>
<organism evidence="1 2">
    <name type="scientific">Kalanchoe fedtschenkoi</name>
    <name type="common">Lavender scallops</name>
    <name type="synonym">South American air plant</name>
    <dbReference type="NCBI Taxonomy" id="63787"/>
    <lineage>
        <taxon>Eukaryota</taxon>
        <taxon>Viridiplantae</taxon>
        <taxon>Streptophyta</taxon>
        <taxon>Embryophyta</taxon>
        <taxon>Tracheophyta</taxon>
        <taxon>Spermatophyta</taxon>
        <taxon>Magnoliopsida</taxon>
        <taxon>eudicotyledons</taxon>
        <taxon>Gunneridae</taxon>
        <taxon>Pentapetalae</taxon>
        <taxon>Saxifragales</taxon>
        <taxon>Crassulaceae</taxon>
        <taxon>Kalanchoe</taxon>
    </lineage>
</organism>
<proteinExistence type="predicted"/>
<name>A0A7N0UVM8_KALFE</name>
<protein>
    <submittedName>
        <fullName evidence="1">Uncharacterized protein</fullName>
    </submittedName>
</protein>
<reference evidence="1" key="1">
    <citation type="submission" date="2021-01" db="UniProtKB">
        <authorList>
            <consortium name="EnsemblPlants"/>
        </authorList>
    </citation>
    <scope>IDENTIFICATION</scope>
</reference>
<keyword evidence="2" id="KW-1185">Reference proteome</keyword>
<accession>A0A7N0UVM8</accession>
<sequence>MILFSFSYLLDWSMGSKSCSKTFCFRPSNSSSNLMSLMIEWTVRCCCGRHGPEQTNRHLAKLMRHSDQTSLLWYRVKWMVR</sequence>
<evidence type="ECO:0000313" key="1">
    <source>
        <dbReference type="EnsemblPlants" id="Kaladp0088s0084.1.v1.1.CDS.1"/>
    </source>
</evidence>
<evidence type="ECO:0000313" key="2">
    <source>
        <dbReference type="Proteomes" id="UP000594263"/>
    </source>
</evidence>
<dbReference type="EnsemblPlants" id="Kaladp0088s0084.1.v1.1">
    <property type="protein sequence ID" value="Kaladp0088s0084.1.v1.1.CDS.1"/>
    <property type="gene ID" value="Kaladp0088s0084.v1.1"/>
</dbReference>
<dbReference type="AlphaFoldDB" id="A0A7N0UVM8"/>
<dbReference type="Proteomes" id="UP000594263">
    <property type="component" value="Unplaced"/>
</dbReference>